<evidence type="ECO:0000313" key="2">
    <source>
        <dbReference type="Proteomes" id="UP000281553"/>
    </source>
</evidence>
<evidence type="ECO:0000313" key="1">
    <source>
        <dbReference type="EMBL" id="VDN19769.1"/>
    </source>
</evidence>
<reference evidence="1 2" key="1">
    <citation type="submission" date="2018-11" db="EMBL/GenBank/DDBJ databases">
        <authorList>
            <consortium name="Pathogen Informatics"/>
        </authorList>
    </citation>
    <scope>NUCLEOTIDE SEQUENCE [LARGE SCALE GENOMIC DNA]</scope>
</reference>
<proteinExistence type="predicted"/>
<name>A0A3P7PIN1_DIBLA</name>
<accession>A0A3P7PIN1</accession>
<gene>
    <name evidence="1" type="ORF">DILT_LOCUS13484</name>
</gene>
<organism evidence="1 2">
    <name type="scientific">Dibothriocephalus latus</name>
    <name type="common">Fish tapeworm</name>
    <name type="synonym">Diphyllobothrium latum</name>
    <dbReference type="NCBI Taxonomy" id="60516"/>
    <lineage>
        <taxon>Eukaryota</taxon>
        <taxon>Metazoa</taxon>
        <taxon>Spiralia</taxon>
        <taxon>Lophotrochozoa</taxon>
        <taxon>Platyhelminthes</taxon>
        <taxon>Cestoda</taxon>
        <taxon>Eucestoda</taxon>
        <taxon>Diphyllobothriidea</taxon>
        <taxon>Diphyllobothriidae</taxon>
        <taxon>Dibothriocephalus</taxon>
    </lineage>
</organism>
<dbReference type="Proteomes" id="UP000281553">
    <property type="component" value="Unassembled WGS sequence"/>
</dbReference>
<dbReference type="AlphaFoldDB" id="A0A3P7PIN1"/>
<sequence length="362" mass="39264">MLDNLLTLLVKVHSRLYWNKLISSLDSSVAQSSAQDSAFVNLSTQLDPQLLAAAEAAGLTSVFSARCMAILNDTNANNTAMGEVMRGAMENKFGDGSFWVARLLDRIIEVSPACKASLKAFLERAKNPFGTAPHIGGDPKAADKEKDEGRVVEKTTVLDTVHHLPHLLSLLLSSIEHLAQVLGHTARCQKRLKHVFFTNSVVRFFFVDETGDGDVGCFCCVAASKLKTQCTMIPGVHSSAASRAKRKMMASERRKRLLDQMASKQRAFASNFLKDVDLGELAPSYPPGYVYAGVCVSRGQVVLWRAQTGLPEPSANAPIPLQATVQLGGGLLLAVRERVRPTLSTFISSLKQSDVLEAIAVR</sequence>
<dbReference type="EMBL" id="UYRU01070446">
    <property type="protein sequence ID" value="VDN19769.1"/>
    <property type="molecule type" value="Genomic_DNA"/>
</dbReference>
<keyword evidence="2" id="KW-1185">Reference proteome</keyword>
<protein>
    <submittedName>
        <fullName evidence="1">Uncharacterized protein</fullName>
    </submittedName>
</protein>